<dbReference type="Proteomes" id="UP000607653">
    <property type="component" value="Unassembled WGS sequence"/>
</dbReference>
<dbReference type="AlphaFoldDB" id="A0A822Y060"/>
<feature type="region of interest" description="Disordered" evidence="1">
    <location>
        <begin position="1"/>
        <end position="27"/>
    </location>
</feature>
<evidence type="ECO:0000313" key="2">
    <source>
        <dbReference type="EMBL" id="DAD25506.1"/>
    </source>
</evidence>
<keyword evidence="4" id="KW-1185">Reference proteome</keyword>
<evidence type="ECO:0000313" key="3">
    <source>
        <dbReference type="EMBL" id="DAD25682.1"/>
    </source>
</evidence>
<sequence>MKALPTATTTGASKGLDSKGATERLWV</sequence>
<evidence type="ECO:0000313" key="4">
    <source>
        <dbReference type="Proteomes" id="UP000607653"/>
    </source>
</evidence>
<organism evidence="3 4">
    <name type="scientific">Nelumbo nucifera</name>
    <name type="common">Sacred lotus</name>
    <dbReference type="NCBI Taxonomy" id="4432"/>
    <lineage>
        <taxon>Eukaryota</taxon>
        <taxon>Viridiplantae</taxon>
        <taxon>Streptophyta</taxon>
        <taxon>Embryophyta</taxon>
        <taxon>Tracheophyta</taxon>
        <taxon>Spermatophyta</taxon>
        <taxon>Magnoliopsida</taxon>
        <taxon>Proteales</taxon>
        <taxon>Nelumbonaceae</taxon>
        <taxon>Nelumbo</taxon>
    </lineage>
</organism>
<protein>
    <submittedName>
        <fullName evidence="3">Uncharacterized protein</fullName>
    </submittedName>
</protein>
<proteinExistence type="predicted"/>
<evidence type="ECO:0000256" key="1">
    <source>
        <dbReference type="SAM" id="MobiDB-lite"/>
    </source>
</evidence>
<gene>
    <name evidence="2" type="ORF">HUJ06_026970</name>
    <name evidence="3" type="ORF">HUJ06_027146</name>
</gene>
<dbReference type="EMBL" id="DUZY01000001">
    <property type="protein sequence ID" value="DAD25506.1"/>
    <property type="molecule type" value="Genomic_DNA"/>
</dbReference>
<reference evidence="3 4" key="1">
    <citation type="journal article" date="2020" name="Mol. Biol. Evol.">
        <title>Distinct Expression and Methylation Patterns for Genes with Different Fates following a Single Whole-Genome Duplication in Flowering Plants.</title>
        <authorList>
            <person name="Shi T."/>
            <person name="Rahmani R.S."/>
            <person name="Gugger P.F."/>
            <person name="Wang M."/>
            <person name="Li H."/>
            <person name="Zhang Y."/>
            <person name="Li Z."/>
            <person name="Wang Q."/>
            <person name="Van de Peer Y."/>
            <person name="Marchal K."/>
            <person name="Chen J."/>
        </authorList>
    </citation>
    <scope>NUCLEOTIDE SEQUENCE [LARGE SCALE GENOMIC DNA]</scope>
    <source>
        <tissue evidence="3">Leaf</tissue>
    </source>
</reference>
<dbReference type="EMBL" id="DUZY01000001">
    <property type="protein sequence ID" value="DAD25682.1"/>
    <property type="molecule type" value="Genomic_DNA"/>
</dbReference>
<accession>A0A822Y060</accession>
<feature type="compositionally biased region" description="Polar residues" evidence="1">
    <location>
        <begin position="1"/>
        <end position="12"/>
    </location>
</feature>
<name>A0A822Y060_NELNU</name>
<comment type="caution">
    <text evidence="3">The sequence shown here is derived from an EMBL/GenBank/DDBJ whole genome shotgun (WGS) entry which is preliminary data.</text>
</comment>
<feature type="compositionally biased region" description="Basic and acidic residues" evidence="1">
    <location>
        <begin position="16"/>
        <end position="27"/>
    </location>
</feature>